<organism evidence="2 3">
    <name type="scientific">Parasedimentitalea marina</name>
    <dbReference type="NCBI Taxonomy" id="2483033"/>
    <lineage>
        <taxon>Bacteria</taxon>
        <taxon>Pseudomonadati</taxon>
        <taxon>Pseudomonadota</taxon>
        <taxon>Alphaproteobacteria</taxon>
        <taxon>Rhodobacterales</taxon>
        <taxon>Paracoccaceae</taxon>
        <taxon>Parasedimentitalea</taxon>
    </lineage>
</organism>
<sequence length="104" mass="10927">MISYLSVGANVLSKTIVFCNTAAPVRGLLGAISKLCKGNLDGFSTLSYTGFMADKKTPKSNGNSAAREDRLKAALKVNMARRKAQARARADTSADGKQTGKSEG</sequence>
<evidence type="ECO:0000313" key="3">
    <source>
        <dbReference type="Proteomes" id="UP000283063"/>
    </source>
</evidence>
<reference evidence="2 3" key="1">
    <citation type="submission" date="2018-10" db="EMBL/GenBank/DDBJ databases">
        <title>Parasedimentitalea marina sp. nov., a psychrophilic bacterium isolated from deep seawater of the New Britain Trench.</title>
        <authorList>
            <person name="Cao J."/>
        </authorList>
    </citation>
    <scope>NUCLEOTIDE SEQUENCE [LARGE SCALE GENOMIC DNA]</scope>
    <source>
        <strain evidence="2 3">W43</strain>
    </source>
</reference>
<protein>
    <submittedName>
        <fullName evidence="2">Uncharacterized protein</fullName>
    </submittedName>
</protein>
<dbReference type="EMBL" id="CP033219">
    <property type="protein sequence ID" value="AZV76936.1"/>
    <property type="molecule type" value="Genomic_DNA"/>
</dbReference>
<dbReference type="KEGG" id="sedi:EBB79_02845"/>
<name>A0A3T0MYT7_9RHOB</name>
<gene>
    <name evidence="2" type="ORF">EBB79_02845</name>
</gene>
<dbReference type="RefSeq" id="WP_127747459.1">
    <property type="nucleotide sequence ID" value="NZ_CP033219.1"/>
</dbReference>
<feature type="compositionally biased region" description="Basic and acidic residues" evidence="1">
    <location>
        <begin position="88"/>
        <end position="104"/>
    </location>
</feature>
<dbReference type="Proteomes" id="UP000283063">
    <property type="component" value="Chromosome"/>
</dbReference>
<evidence type="ECO:0000256" key="1">
    <source>
        <dbReference type="SAM" id="MobiDB-lite"/>
    </source>
</evidence>
<keyword evidence="3" id="KW-1185">Reference proteome</keyword>
<evidence type="ECO:0000313" key="2">
    <source>
        <dbReference type="EMBL" id="AZV76936.1"/>
    </source>
</evidence>
<proteinExistence type="predicted"/>
<feature type="region of interest" description="Disordered" evidence="1">
    <location>
        <begin position="82"/>
        <end position="104"/>
    </location>
</feature>
<accession>A0A3T0MYT7</accession>
<dbReference type="AlphaFoldDB" id="A0A3T0MYT7"/>